<dbReference type="Proteomes" id="UP000503297">
    <property type="component" value="Chromosome"/>
</dbReference>
<gene>
    <name evidence="1" type="ORF">HLV38_02395</name>
</gene>
<dbReference type="GO" id="GO:0008705">
    <property type="term" value="F:methionine synthase activity"/>
    <property type="evidence" value="ECO:0007669"/>
    <property type="project" value="InterPro"/>
</dbReference>
<keyword evidence="2" id="KW-1185">Reference proteome</keyword>
<dbReference type="InterPro" id="IPR037010">
    <property type="entry name" value="VitB12-dep_Met_synth_activ_sf"/>
</dbReference>
<accession>A0A6M8J0Q3</accession>
<dbReference type="EMBL" id="CP053716">
    <property type="protein sequence ID" value="QKF07104.1"/>
    <property type="molecule type" value="Genomic_DNA"/>
</dbReference>
<dbReference type="RefSeq" id="WP_173163991.1">
    <property type="nucleotide sequence ID" value="NZ_CP053716.1"/>
</dbReference>
<sequence length="226" mass="24371">MPAHPYIADRAETLRYLGYTGQQVDSSLNDRIDLLIGECERTATPGFRYRIFPARITSTGVVVEGTSLVLEGADIRAHMTGAREVALMACTLGLANERAQRRYATTSGLDAFVFGAAGSALVEAVADACNAAIVAEARSRGLHCNWRYSPGYGDLPLSAQPAIVRILDATRALGVTVTDSNLLVPAKTVTAAVGLFDTPQSDRRSCANCSFFRYCTIRREGNPCYR</sequence>
<protein>
    <submittedName>
        <fullName evidence="1">Vitamin B12 dependent methionine synthase</fullName>
    </submittedName>
</protein>
<evidence type="ECO:0000313" key="1">
    <source>
        <dbReference type="EMBL" id="QKF07104.1"/>
    </source>
</evidence>
<proteinExistence type="predicted"/>
<organism evidence="1 2">
    <name type="scientific">Berryella wangjianweii</name>
    <dbReference type="NCBI Taxonomy" id="2734634"/>
    <lineage>
        <taxon>Bacteria</taxon>
        <taxon>Bacillati</taxon>
        <taxon>Actinomycetota</taxon>
        <taxon>Coriobacteriia</taxon>
        <taxon>Eggerthellales</taxon>
        <taxon>Eggerthellaceae</taxon>
        <taxon>Berryella</taxon>
    </lineage>
</organism>
<dbReference type="SUPFAM" id="SSF56507">
    <property type="entry name" value="Methionine synthase activation domain-like"/>
    <property type="match status" value="1"/>
</dbReference>
<reference evidence="2" key="1">
    <citation type="submission" date="2020-05" db="EMBL/GenBank/DDBJ databases">
        <title>Novel species in genus Nocardioides.</title>
        <authorList>
            <person name="Zhang G."/>
        </authorList>
    </citation>
    <scope>NUCLEOTIDE SEQUENCE [LARGE SCALE GENOMIC DNA]</scope>
    <source>
        <strain evidence="2">zg-1050</strain>
    </source>
</reference>
<dbReference type="KEGG" id="bwa:HLV38_02395"/>
<name>A0A6M8J0Q3_9ACTN</name>
<dbReference type="Gene3D" id="3.40.109.40">
    <property type="match status" value="1"/>
</dbReference>
<evidence type="ECO:0000313" key="2">
    <source>
        <dbReference type="Proteomes" id="UP000503297"/>
    </source>
</evidence>
<dbReference type="AlphaFoldDB" id="A0A6M8J0Q3"/>